<gene>
    <name evidence="2" type="ORF">JCM19275_3288</name>
</gene>
<dbReference type="InterPro" id="IPR008921">
    <property type="entry name" value="DNA_pol3_clamp-load_cplx_C"/>
</dbReference>
<dbReference type="GO" id="GO:0006260">
    <property type="term" value="P:DNA replication"/>
    <property type="evidence" value="ECO:0007669"/>
    <property type="project" value="InterPro"/>
</dbReference>
<organism evidence="2 3">
    <name type="scientific">Nonlabens ulvanivorans</name>
    <name type="common">Persicivirga ulvanivorans</name>
    <dbReference type="NCBI Taxonomy" id="906888"/>
    <lineage>
        <taxon>Bacteria</taxon>
        <taxon>Pseudomonadati</taxon>
        <taxon>Bacteroidota</taxon>
        <taxon>Flavobacteriia</taxon>
        <taxon>Flavobacteriales</taxon>
        <taxon>Flavobacteriaceae</taxon>
        <taxon>Nonlabens</taxon>
    </lineage>
</organism>
<dbReference type="AlphaFoldDB" id="A0A090WE19"/>
<evidence type="ECO:0000313" key="3">
    <source>
        <dbReference type="Proteomes" id="UP000029647"/>
    </source>
</evidence>
<comment type="caution">
    <text evidence="2">The sequence shown here is derived from an EMBL/GenBank/DDBJ whole genome shotgun (WGS) entry which is preliminary data.</text>
</comment>
<proteinExistence type="predicted"/>
<name>A0A090WE19_NONUL</name>
<dbReference type="InterPro" id="IPR021886">
    <property type="entry name" value="MgsA_C"/>
</dbReference>
<dbReference type="Gene3D" id="1.10.3710.10">
    <property type="entry name" value="DNA polymerase III clamp loader subunits, C-terminal domain"/>
    <property type="match status" value="1"/>
</dbReference>
<dbReference type="GO" id="GO:0003677">
    <property type="term" value="F:DNA binding"/>
    <property type="evidence" value="ECO:0007669"/>
    <property type="project" value="InterPro"/>
</dbReference>
<dbReference type="Pfam" id="PF12002">
    <property type="entry name" value="MgsA_C"/>
    <property type="match status" value="1"/>
</dbReference>
<dbReference type="EMBL" id="BBNT01000002">
    <property type="protein sequence ID" value="GAL74433.1"/>
    <property type="molecule type" value="Genomic_DNA"/>
</dbReference>
<protein>
    <submittedName>
        <fullName evidence="2">ATPase</fullName>
    </submittedName>
</protein>
<feature type="domain" description="MgsA AAA+ ATPase C-terminal" evidence="1">
    <location>
        <begin position="1"/>
        <end position="54"/>
    </location>
</feature>
<evidence type="ECO:0000259" key="1">
    <source>
        <dbReference type="Pfam" id="PF12002"/>
    </source>
</evidence>
<reference evidence="2 3" key="1">
    <citation type="journal article" date="2014" name="Genome Announc.">
        <title>Draft Genome Sequences of Marine Flavobacterium Nonlabens Strains NR17, NR24, NR27, NR32, NR33, and Ara13.</title>
        <authorList>
            <person name="Nakanishi M."/>
            <person name="Meirelles P."/>
            <person name="Suzuki R."/>
            <person name="Takatani N."/>
            <person name="Mino S."/>
            <person name="Suda W."/>
            <person name="Oshima K."/>
            <person name="Hattori M."/>
            <person name="Ohkuma M."/>
            <person name="Hosokawa M."/>
            <person name="Miyashita K."/>
            <person name="Thompson F.L."/>
            <person name="Niwa A."/>
            <person name="Sawabe T."/>
            <person name="Sawabe T."/>
        </authorList>
    </citation>
    <scope>NUCLEOTIDE SEQUENCE [LARGE SCALE GENOMIC DNA]</scope>
    <source>
        <strain evidence="3">JCM19275</strain>
    </source>
</reference>
<sequence>MKELGYGQEYKYAHDHPGNFAQFDFLPTEISGMKIFEPGSNPREQAQREFLQKRWKDHYDYKPSKG</sequence>
<accession>A0A090WE19</accession>
<dbReference type="Proteomes" id="UP000029647">
    <property type="component" value="Unassembled WGS sequence"/>
</dbReference>
<dbReference type="SUPFAM" id="SSF48019">
    <property type="entry name" value="post-AAA+ oligomerization domain-like"/>
    <property type="match status" value="1"/>
</dbReference>
<evidence type="ECO:0000313" key="2">
    <source>
        <dbReference type="EMBL" id="GAL74433.1"/>
    </source>
</evidence>